<evidence type="ECO:0000313" key="4">
    <source>
        <dbReference type="EMBL" id="CRK23389.1"/>
    </source>
</evidence>
<name>A0A0G4LBK5_VERLO</name>
<evidence type="ECO:0000259" key="2">
    <source>
        <dbReference type="Pfam" id="PF10373"/>
    </source>
</evidence>
<reference evidence="5 6" key="1">
    <citation type="submission" date="2015-05" db="EMBL/GenBank/DDBJ databases">
        <authorList>
            <person name="Fogelqvist Johan"/>
        </authorList>
    </citation>
    <scope>NUCLEOTIDE SEQUENCE [LARGE SCALE GENOMIC DNA]</scope>
    <source>
        <strain evidence="4">VL1</strain>
        <strain evidence="3">VL2</strain>
    </source>
</reference>
<dbReference type="PANTHER" id="PTHR15696">
    <property type="entry name" value="SMG-7 SUPPRESSOR WITH MORPHOLOGICAL EFFECT ON GENITALIA PROTEIN 7"/>
    <property type="match status" value="1"/>
</dbReference>
<dbReference type="SUPFAM" id="SSF48452">
    <property type="entry name" value="TPR-like"/>
    <property type="match status" value="1"/>
</dbReference>
<dbReference type="EMBL" id="CVQI01010001">
    <property type="protein sequence ID" value="CRK19321.1"/>
    <property type="molecule type" value="Genomic_DNA"/>
</dbReference>
<feature type="region of interest" description="Disordered" evidence="1">
    <location>
        <begin position="67"/>
        <end position="283"/>
    </location>
</feature>
<sequence>MEIEARFRNYQRKTARQPPLSRVACHLCNEEVDKTWDAYRAHFFQRHTDLMGQEGDMADGDGAKIARKHHQQTLQNNNAASIEGPSTDRRGNAASSKAQNPSSSRAGARAATNRAEDGRTAGRKAATAVPVSKVTPASASGSVRPGQAPAPAPQASLDRTPVSPTQSLKRYSSGEHSPPRRSKARPPYSASAAPDDLSRPKSTRTLWNPDTSQPNPSPRAGVGGGRGGKGTGGGTATHAQGTKGKAHQSNASTNKTARPASSSGHAPPQQPQDDARGTTASKNKDDAITIIKQPETRPISQEQLVAEVKGIYAGLVMVESKCIEVDNSQNTKEGAIPLNDEQWQALIALHRTLLHEHHDFFLASQHPSANTALRALAERYAMPARMWRHGIHSFLELLRHRLPESLEHMLSFIYLAYSMMALLYETVPKFEDTWIECLGDLGRYRMAIEDDSMADREVWTAVSRLWYSKASDKSPTTGRLYHHLAILSRPNVLRQLFYYSKSLVVPTPFVSARESILTLFDPVLAEQTSQSGKSSRLHELDMHFVCLHAVLFKGTEQERFQPAFDSFIGGLDIQIARYSRRWLEPGYYIGISNTCALLNYGDPSSTLLRAMEGELSADYPMETPEDNDRFEKALQLNYRTHRVVWRRFGDPSILAYLHTTLVPIYHLIRSRNTIGRLEASIPWKLLSVQLNTIIAASGNTIRFEDHEFPGPIKGESPRPLPEDFAMRGLIWTNTYFPPNWFSNDKIDDDEKYFEVASMTEERRIRILWIGCQIARHERWLQYDFKTHQFAVSPEYDENIDELPAAAEQVAPAEDDEAMTEEQTATDEQDVTAKASDLMDVDEPTVSQP</sequence>
<proteinExistence type="predicted"/>
<accession>A0A0G4LBK5</accession>
<gene>
    <name evidence="4" type="ORF">BN1708_003659</name>
    <name evidence="3" type="ORF">BN1723_002534</name>
</gene>
<dbReference type="EMBL" id="CVQH01015557">
    <property type="protein sequence ID" value="CRK23389.1"/>
    <property type="molecule type" value="Genomic_DNA"/>
</dbReference>
<dbReference type="AlphaFoldDB" id="A0A0G4LBK5"/>
<evidence type="ECO:0000256" key="1">
    <source>
        <dbReference type="SAM" id="MobiDB-lite"/>
    </source>
</evidence>
<feature type="compositionally biased region" description="Polar residues" evidence="1">
    <location>
        <begin position="93"/>
        <end position="105"/>
    </location>
</feature>
<dbReference type="GO" id="GO:0000184">
    <property type="term" value="P:nuclear-transcribed mRNA catabolic process, nonsense-mediated decay"/>
    <property type="evidence" value="ECO:0007669"/>
    <property type="project" value="TreeGrafter"/>
</dbReference>
<dbReference type="GO" id="GO:0070034">
    <property type="term" value="F:telomerase RNA binding"/>
    <property type="evidence" value="ECO:0007669"/>
    <property type="project" value="TreeGrafter"/>
</dbReference>
<feature type="compositionally biased region" description="Low complexity" evidence="1">
    <location>
        <begin position="145"/>
        <end position="155"/>
    </location>
</feature>
<dbReference type="Pfam" id="PF10373">
    <property type="entry name" value="EST1_DNA_bind"/>
    <property type="match status" value="1"/>
</dbReference>
<evidence type="ECO:0000313" key="3">
    <source>
        <dbReference type="EMBL" id="CRK19321.1"/>
    </source>
</evidence>
<dbReference type="InterPro" id="IPR018834">
    <property type="entry name" value="DNA/RNA-bd_Est1-type"/>
</dbReference>
<feature type="compositionally biased region" description="Polar residues" evidence="1">
    <location>
        <begin position="203"/>
        <end position="214"/>
    </location>
</feature>
<feature type="region of interest" description="Disordered" evidence="1">
    <location>
        <begin position="805"/>
        <end position="848"/>
    </location>
</feature>
<dbReference type="Proteomes" id="UP000044602">
    <property type="component" value="Unassembled WGS sequence"/>
</dbReference>
<evidence type="ECO:0000313" key="6">
    <source>
        <dbReference type="Proteomes" id="UP000045706"/>
    </source>
</evidence>
<organism evidence="3 6">
    <name type="scientific">Verticillium longisporum</name>
    <name type="common">Verticillium dahliae var. longisporum</name>
    <dbReference type="NCBI Taxonomy" id="100787"/>
    <lineage>
        <taxon>Eukaryota</taxon>
        <taxon>Fungi</taxon>
        <taxon>Dikarya</taxon>
        <taxon>Ascomycota</taxon>
        <taxon>Pezizomycotina</taxon>
        <taxon>Sordariomycetes</taxon>
        <taxon>Hypocreomycetidae</taxon>
        <taxon>Glomerellales</taxon>
        <taxon>Plectosphaerellaceae</taxon>
        <taxon>Verticillium</taxon>
    </lineage>
</organism>
<evidence type="ECO:0000313" key="5">
    <source>
        <dbReference type="Proteomes" id="UP000044602"/>
    </source>
</evidence>
<feature type="domain" description="DNA/RNA-binding" evidence="2">
    <location>
        <begin position="465"/>
        <end position="579"/>
    </location>
</feature>
<dbReference type="STRING" id="100787.A0A0G4LBK5"/>
<dbReference type="InterPro" id="IPR045153">
    <property type="entry name" value="Est1/Ebs1-like"/>
</dbReference>
<feature type="compositionally biased region" description="Polar residues" evidence="1">
    <location>
        <begin position="247"/>
        <end position="264"/>
    </location>
</feature>
<dbReference type="GO" id="GO:0042162">
    <property type="term" value="F:telomeric DNA binding"/>
    <property type="evidence" value="ECO:0007669"/>
    <property type="project" value="TreeGrafter"/>
</dbReference>
<dbReference type="InterPro" id="IPR011990">
    <property type="entry name" value="TPR-like_helical_dom_sf"/>
</dbReference>
<feature type="compositionally biased region" description="Gly residues" evidence="1">
    <location>
        <begin position="221"/>
        <end position="235"/>
    </location>
</feature>
<dbReference type="Gene3D" id="1.25.40.10">
    <property type="entry name" value="Tetratricopeptide repeat domain"/>
    <property type="match status" value="1"/>
</dbReference>
<dbReference type="FunFam" id="1.25.40.10:FF:000202">
    <property type="entry name" value="Unplaced genomic scaffold supercont1.7, whole genome shotgun sequence"/>
    <property type="match status" value="1"/>
</dbReference>
<feature type="compositionally biased region" description="Acidic residues" evidence="1">
    <location>
        <begin position="812"/>
        <end position="829"/>
    </location>
</feature>
<keyword evidence="5" id="KW-1185">Reference proteome</keyword>
<dbReference type="Proteomes" id="UP000045706">
    <property type="component" value="Unassembled WGS sequence"/>
</dbReference>
<protein>
    <recommendedName>
        <fullName evidence="2">DNA/RNA-binding domain-containing protein</fullName>
    </recommendedName>
</protein>
<dbReference type="GO" id="GO:0005697">
    <property type="term" value="C:telomerase holoenzyme complex"/>
    <property type="evidence" value="ECO:0007669"/>
    <property type="project" value="TreeGrafter"/>
</dbReference>
<dbReference type="PANTHER" id="PTHR15696:SF0">
    <property type="entry name" value="TELOMERASE-BINDING PROTEIN EST1A"/>
    <property type="match status" value="1"/>
</dbReference>